<feature type="transmembrane region" description="Helical" evidence="1">
    <location>
        <begin position="39"/>
        <end position="61"/>
    </location>
</feature>
<dbReference type="EMBL" id="NIBG01000015">
    <property type="protein sequence ID" value="PAB58463.1"/>
    <property type="molecule type" value="Genomic_DNA"/>
</dbReference>
<organism evidence="2 3">
    <name type="scientific">Anaeromicrobium sediminis</name>
    <dbReference type="NCBI Taxonomy" id="1478221"/>
    <lineage>
        <taxon>Bacteria</taxon>
        <taxon>Bacillati</taxon>
        <taxon>Bacillota</taxon>
        <taxon>Clostridia</taxon>
        <taxon>Peptostreptococcales</taxon>
        <taxon>Thermotaleaceae</taxon>
        <taxon>Anaeromicrobium</taxon>
    </lineage>
</organism>
<keyword evidence="1" id="KW-0472">Membrane</keyword>
<feature type="transmembrane region" description="Helical" evidence="1">
    <location>
        <begin position="316"/>
        <end position="334"/>
    </location>
</feature>
<keyword evidence="1" id="KW-1133">Transmembrane helix</keyword>
<dbReference type="PANTHER" id="PTHR37814:SF1">
    <property type="entry name" value="MEMBRANE PROTEIN"/>
    <property type="match status" value="1"/>
</dbReference>
<evidence type="ECO:0000313" key="2">
    <source>
        <dbReference type="EMBL" id="PAB58463.1"/>
    </source>
</evidence>
<feature type="transmembrane region" description="Helical" evidence="1">
    <location>
        <begin position="177"/>
        <end position="197"/>
    </location>
</feature>
<protein>
    <recommendedName>
        <fullName evidence="4">Transporter</fullName>
    </recommendedName>
</protein>
<comment type="caution">
    <text evidence="2">The sequence shown here is derived from an EMBL/GenBank/DDBJ whole genome shotgun (WGS) entry which is preliminary data.</text>
</comment>
<dbReference type="Proteomes" id="UP000216024">
    <property type="component" value="Unassembled WGS sequence"/>
</dbReference>
<dbReference type="OrthoDB" id="4424890at2"/>
<evidence type="ECO:0008006" key="4">
    <source>
        <dbReference type="Google" id="ProtNLM"/>
    </source>
</evidence>
<reference evidence="2 3" key="1">
    <citation type="submission" date="2017-06" db="EMBL/GenBank/DDBJ databases">
        <title>Draft genome sequence of anaerobic fermentative bacterium Anaeromicrobium sediminis DY2726D isolated from West Pacific Ocean sediments.</title>
        <authorList>
            <person name="Zeng X."/>
        </authorList>
    </citation>
    <scope>NUCLEOTIDE SEQUENCE [LARGE SCALE GENOMIC DNA]</scope>
    <source>
        <strain evidence="2 3">DY2726D</strain>
    </source>
</reference>
<feature type="transmembrane region" description="Helical" evidence="1">
    <location>
        <begin position="142"/>
        <end position="165"/>
    </location>
</feature>
<name>A0A267MI39_9FIRM</name>
<accession>A0A267MI39</accession>
<feature type="transmembrane region" description="Helical" evidence="1">
    <location>
        <begin position="209"/>
        <end position="228"/>
    </location>
</feature>
<keyword evidence="1" id="KW-0812">Transmembrane</keyword>
<evidence type="ECO:0000313" key="3">
    <source>
        <dbReference type="Proteomes" id="UP000216024"/>
    </source>
</evidence>
<sequence>MKNILKIICIYVGTVIGAGFASGQEMMTFFSRYREKGFIGIYISIIFFTVISSYVLNYVYAYNIYSYEKWLERIVGKSLCRVLNSMIILFLFSIYCVMLAGTGTLLESFFNCSPLVGAVIMSILLFIIFVSNLEGLGLANMIIVPVIFIGMLILGIRAIGVEAVINIPNSINMTGNYLVSSILYVSYNSIGLVAILFSMRPFMKRRYEGILGALGGSLVLGVMMLIIHKTTNMNYAQLKGAQIPMLEVGKSLGIEFYTMYGIILLGAMFTTAAANGYIVVDYMKKKLKLNHIVVSALFCIITIPLSNFGFKSLVSILYPIFGYIGVFTLIWILYRKIRVLL</sequence>
<feature type="transmembrane region" description="Helical" evidence="1">
    <location>
        <begin position="108"/>
        <end position="130"/>
    </location>
</feature>
<dbReference type="AlphaFoldDB" id="A0A267MI39"/>
<evidence type="ECO:0000256" key="1">
    <source>
        <dbReference type="SAM" id="Phobius"/>
    </source>
</evidence>
<dbReference type="InterPro" id="IPR038728">
    <property type="entry name" value="YkvI-like"/>
</dbReference>
<feature type="transmembrane region" description="Helical" evidence="1">
    <location>
        <begin position="292"/>
        <end position="310"/>
    </location>
</feature>
<feature type="transmembrane region" description="Helical" evidence="1">
    <location>
        <begin position="257"/>
        <end position="280"/>
    </location>
</feature>
<dbReference type="PANTHER" id="PTHR37814">
    <property type="entry name" value="CONSERVED MEMBRANE PROTEIN"/>
    <property type="match status" value="1"/>
</dbReference>
<gene>
    <name evidence="2" type="ORF">CCE28_15260</name>
</gene>
<dbReference type="RefSeq" id="WP_095134593.1">
    <property type="nucleotide sequence ID" value="NZ_NIBG01000015.1"/>
</dbReference>
<proteinExistence type="predicted"/>
<feature type="transmembrane region" description="Helical" evidence="1">
    <location>
        <begin position="82"/>
        <end position="102"/>
    </location>
</feature>
<keyword evidence="3" id="KW-1185">Reference proteome</keyword>